<accession>A0A0K0G413</accession>
<dbReference type="Gene3D" id="6.10.140.1230">
    <property type="match status" value="1"/>
</dbReference>
<dbReference type="Proteomes" id="UP000035680">
    <property type="component" value="Unassembled WGS sequence"/>
</dbReference>
<protein>
    <submittedName>
        <fullName evidence="2">Charged multivesicular body protein 2a (inferred by orthology to a human protein)</fullName>
    </submittedName>
</protein>
<reference evidence="1" key="1">
    <citation type="submission" date="2014-07" db="EMBL/GenBank/DDBJ databases">
        <authorList>
            <person name="Martin A.A"/>
            <person name="De Silva N."/>
        </authorList>
    </citation>
    <scope>NUCLEOTIDE SEQUENCE</scope>
</reference>
<dbReference type="WBParaSite" id="SVE_1947300.1">
    <property type="protein sequence ID" value="SVE_1947300.1"/>
    <property type="gene ID" value="SVE_1947300"/>
</dbReference>
<dbReference type="STRING" id="75913.A0A0K0G413"/>
<evidence type="ECO:0000313" key="1">
    <source>
        <dbReference type="Proteomes" id="UP000035680"/>
    </source>
</evidence>
<name>A0A0K0G413_STRVS</name>
<keyword evidence="1" id="KW-1185">Reference proteome</keyword>
<dbReference type="AlphaFoldDB" id="A0A0K0G413"/>
<sequence>MLNMVKILAIGRHFFEKIRMIKSILRSVSLESLSWIRRMSFNQTIRPSVIATKKIQKKIKFAEKHLPSLNFISILRIMEKKEEITSDKIDHILEGFEDYEELESILEQLLIDLKIKLEA</sequence>
<organism evidence="1 2">
    <name type="scientific">Strongyloides venezuelensis</name>
    <name type="common">Threadworm</name>
    <dbReference type="NCBI Taxonomy" id="75913"/>
    <lineage>
        <taxon>Eukaryota</taxon>
        <taxon>Metazoa</taxon>
        <taxon>Ecdysozoa</taxon>
        <taxon>Nematoda</taxon>
        <taxon>Chromadorea</taxon>
        <taxon>Rhabditida</taxon>
        <taxon>Tylenchina</taxon>
        <taxon>Panagrolaimomorpha</taxon>
        <taxon>Strongyloidoidea</taxon>
        <taxon>Strongyloididae</taxon>
        <taxon>Strongyloides</taxon>
    </lineage>
</organism>
<evidence type="ECO:0000313" key="2">
    <source>
        <dbReference type="WBParaSite" id="SVE_1947300.1"/>
    </source>
</evidence>
<reference evidence="2" key="2">
    <citation type="submission" date="2015-08" db="UniProtKB">
        <authorList>
            <consortium name="WormBaseParasite"/>
        </authorList>
    </citation>
    <scope>IDENTIFICATION</scope>
</reference>
<proteinExistence type="predicted"/>